<dbReference type="GO" id="GO:0046872">
    <property type="term" value="F:metal ion binding"/>
    <property type="evidence" value="ECO:0007669"/>
    <property type="project" value="InterPro"/>
</dbReference>
<dbReference type="InterPro" id="IPR007197">
    <property type="entry name" value="rSAM"/>
</dbReference>
<dbReference type="SUPFAM" id="SSF52242">
    <property type="entry name" value="Cobalamin (vitamin B12)-binding domain"/>
    <property type="match status" value="1"/>
</dbReference>
<proteinExistence type="predicted"/>
<protein>
    <recommendedName>
        <fullName evidence="1">B12-binding domain-containing protein</fullName>
    </recommendedName>
</protein>
<dbReference type="GO" id="GO:0031419">
    <property type="term" value="F:cobalamin binding"/>
    <property type="evidence" value="ECO:0007669"/>
    <property type="project" value="InterPro"/>
</dbReference>
<comment type="caution">
    <text evidence="2">The sequence shown here is derived from an EMBL/GenBank/DDBJ whole genome shotgun (WGS) entry which is preliminary data.</text>
</comment>
<dbReference type="SFLD" id="SFLDG01082">
    <property type="entry name" value="B12-binding_domain_containing"/>
    <property type="match status" value="1"/>
</dbReference>
<dbReference type="PROSITE" id="PS51332">
    <property type="entry name" value="B12_BINDING"/>
    <property type="match status" value="1"/>
</dbReference>
<organism evidence="2">
    <name type="scientific">marine sediment metagenome</name>
    <dbReference type="NCBI Taxonomy" id="412755"/>
    <lineage>
        <taxon>unclassified sequences</taxon>
        <taxon>metagenomes</taxon>
        <taxon>ecological metagenomes</taxon>
    </lineage>
</organism>
<evidence type="ECO:0000259" key="1">
    <source>
        <dbReference type="PROSITE" id="PS51332"/>
    </source>
</evidence>
<dbReference type="SFLD" id="SFLDS00029">
    <property type="entry name" value="Radical_SAM"/>
    <property type="match status" value="1"/>
</dbReference>
<dbReference type="InterPro" id="IPR036724">
    <property type="entry name" value="Cobalamin-bd_sf"/>
</dbReference>
<feature type="non-terminal residue" evidence="2">
    <location>
        <position position="251"/>
    </location>
</feature>
<feature type="domain" description="B12-binding" evidence="1">
    <location>
        <begin position="1"/>
        <end position="103"/>
    </location>
</feature>
<dbReference type="GO" id="GO:0003824">
    <property type="term" value="F:catalytic activity"/>
    <property type="evidence" value="ECO:0007669"/>
    <property type="project" value="InterPro"/>
</dbReference>
<name>X0WRQ2_9ZZZZ</name>
<dbReference type="EMBL" id="BARS01042856">
    <property type="protein sequence ID" value="GAG33345.1"/>
    <property type="molecule type" value="Genomic_DNA"/>
</dbReference>
<feature type="non-terminal residue" evidence="2">
    <location>
        <position position="1"/>
    </location>
</feature>
<dbReference type="InterPro" id="IPR006158">
    <property type="entry name" value="Cobalamin-bd"/>
</dbReference>
<dbReference type="GO" id="GO:0051536">
    <property type="term" value="F:iron-sulfur cluster binding"/>
    <property type="evidence" value="ECO:0007669"/>
    <property type="project" value="InterPro"/>
</dbReference>
<gene>
    <name evidence="2" type="ORF">S01H1_64965</name>
</gene>
<dbReference type="AlphaFoldDB" id="X0WRQ2"/>
<accession>X0WRQ2</accession>
<evidence type="ECO:0000313" key="2">
    <source>
        <dbReference type="EMBL" id="GAG33345.1"/>
    </source>
</evidence>
<dbReference type="Gene3D" id="3.40.50.280">
    <property type="entry name" value="Cobalamin-binding domain"/>
    <property type="match status" value="1"/>
</dbReference>
<reference evidence="2" key="1">
    <citation type="journal article" date="2014" name="Front. Microbiol.">
        <title>High frequency of phylogenetically diverse reductive dehalogenase-homologous genes in deep subseafloor sedimentary metagenomes.</title>
        <authorList>
            <person name="Kawai M."/>
            <person name="Futagami T."/>
            <person name="Toyoda A."/>
            <person name="Takaki Y."/>
            <person name="Nishi S."/>
            <person name="Hori S."/>
            <person name="Arai W."/>
            <person name="Tsubouchi T."/>
            <person name="Morono Y."/>
            <person name="Uchiyama I."/>
            <person name="Ito T."/>
            <person name="Fujiyama A."/>
            <person name="Inagaki F."/>
            <person name="Takami H."/>
        </authorList>
    </citation>
    <scope>NUCLEOTIDE SEQUENCE</scope>
    <source>
        <strain evidence="2">Expedition CK06-06</strain>
    </source>
</reference>
<sequence>VIQIDMNLQRKSVTDVVTDVHAHGCQIVGLSPSAFTIRTAQKLVSQLRKRCKDIKILFGGNYTTLLGASVHEFLPSIDFAFHGQVFDSLPEVLDLVEGRRDYLPQGVTTRESARDMSTTAARVTTQTFPEWFKSLSYCRQMLTASDVIPSFISSYGCSGKCTFCTEPPPFAFPAEVIRNSVSAISRVRSGRRIWNNCAELLHTSPAFLETALHRDDGPLDYFAMSRVEPFANLDDEGLASLVRGGLKAILL</sequence>